<keyword evidence="3" id="KW-1185">Reference proteome</keyword>
<evidence type="ECO:0000313" key="2">
    <source>
        <dbReference type="EMBL" id="PNT14147.1"/>
    </source>
</evidence>
<evidence type="ECO:0000313" key="3">
    <source>
        <dbReference type="Proteomes" id="UP000006729"/>
    </source>
</evidence>
<name>A0A2K1YM93_POPTR</name>
<sequence>MGMVESASTRHKMELCRIEYEDRNQLLLKVHLDDKVFTELCYPLCDSLTVKLLEKNMILKKVWHLAKGFELMDMGHGFFMVKFNQEMDRIKVMNDGPYMIFDHYLTFRTWSPSFVSTTAKINWTLVWARIPYLNFVFYDEGFLLALGLALETPIKVDINTVNVTRGKFVLAY</sequence>
<reference evidence="2 3" key="1">
    <citation type="journal article" date="2006" name="Science">
        <title>The genome of black cottonwood, Populus trichocarpa (Torr. &amp; Gray).</title>
        <authorList>
            <person name="Tuskan G.A."/>
            <person name="Difazio S."/>
            <person name="Jansson S."/>
            <person name="Bohlmann J."/>
            <person name="Grigoriev I."/>
            <person name="Hellsten U."/>
            <person name="Putnam N."/>
            <person name="Ralph S."/>
            <person name="Rombauts S."/>
            <person name="Salamov A."/>
            <person name="Schein J."/>
            <person name="Sterck L."/>
            <person name="Aerts A."/>
            <person name="Bhalerao R.R."/>
            <person name="Bhalerao R.P."/>
            <person name="Blaudez D."/>
            <person name="Boerjan W."/>
            <person name="Brun A."/>
            <person name="Brunner A."/>
            <person name="Busov V."/>
            <person name="Campbell M."/>
            <person name="Carlson J."/>
            <person name="Chalot M."/>
            <person name="Chapman J."/>
            <person name="Chen G.L."/>
            <person name="Cooper D."/>
            <person name="Coutinho P.M."/>
            <person name="Couturier J."/>
            <person name="Covert S."/>
            <person name="Cronk Q."/>
            <person name="Cunningham R."/>
            <person name="Davis J."/>
            <person name="Degroeve S."/>
            <person name="Dejardin A."/>
            <person name="Depamphilis C."/>
            <person name="Detter J."/>
            <person name="Dirks B."/>
            <person name="Dubchak I."/>
            <person name="Duplessis S."/>
            <person name="Ehlting J."/>
            <person name="Ellis B."/>
            <person name="Gendler K."/>
            <person name="Goodstein D."/>
            <person name="Gribskov M."/>
            <person name="Grimwood J."/>
            <person name="Groover A."/>
            <person name="Gunter L."/>
            <person name="Hamberger B."/>
            <person name="Heinze B."/>
            <person name="Helariutta Y."/>
            <person name="Henrissat B."/>
            <person name="Holligan D."/>
            <person name="Holt R."/>
            <person name="Huang W."/>
            <person name="Islam-Faridi N."/>
            <person name="Jones S."/>
            <person name="Jones-Rhoades M."/>
            <person name="Jorgensen R."/>
            <person name="Joshi C."/>
            <person name="Kangasjarvi J."/>
            <person name="Karlsson J."/>
            <person name="Kelleher C."/>
            <person name="Kirkpatrick R."/>
            <person name="Kirst M."/>
            <person name="Kohler A."/>
            <person name="Kalluri U."/>
            <person name="Larimer F."/>
            <person name="Leebens-Mack J."/>
            <person name="Leple J.C."/>
            <person name="Locascio P."/>
            <person name="Lou Y."/>
            <person name="Lucas S."/>
            <person name="Martin F."/>
            <person name="Montanini B."/>
            <person name="Napoli C."/>
            <person name="Nelson D.R."/>
            <person name="Nelson C."/>
            <person name="Nieminen K."/>
            <person name="Nilsson O."/>
            <person name="Pereda V."/>
            <person name="Peter G."/>
            <person name="Philippe R."/>
            <person name="Pilate G."/>
            <person name="Poliakov A."/>
            <person name="Razumovskaya J."/>
            <person name="Richardson P."/>
            <person name="Rinaldi C."/>
            <person name="Ritland K."/>
            <person name="Rouze P."/>
            <person name="Ryaboy D."/>
            <person name="Schmutz J."/>
            <person name="Schrader J."/>
            <person name="Segerman B."/>
            <person name="Shin H."/>
            <person name="Siddiqui A."/>
            <person name="Sterky F."/>
            <person name="Terry A."/>
            <person name="Tsai C.J."/>
            <person name="Uberbacher E."/>
            <person name="Unneberg P."/>
            <person name="Vahala J."/>
            <person name="Wall K."/>
            <person name="Wessler S."/>
            <person name="Yang G."/>
            <person name="Yin T."/>
            <person name="Douglas C."/>
            <person name="Marra M."/>
            <person name="Sandberg G."/>
            <person name="Van de Peer Y."/>
            <person name="Rokhsar D."/>
        </authorList>
    </citation>
    <scope>NUCLEOTIDE SEQUENCE [LARGE SCALE GENOMIC DNA]</scope>
    <source>
        <strain evidence="3">cv. Nisqually</strain>
    </source>
</reference>
<proteinExistence type="predicted"/>
<organism evidence="2 3">
    <name type="scientific">Populus trichocarpa</name>
    <name type="common">Western balsam poplar</name>
    <name type="synonym">Populus balsamifera subsp. trichocarpa</name>
    <dbReference type="NCBI Taxonomy" id="3694"/>
    <lineage>
        <taxon>Eukaryota</taxon>
        <taxon>Viridiplantae</taxon>
        <taxon>Streptophyta</taxon>
        <taxon>Embryophyta</taxon>
        <taxon>Tracheophyta</taxon>
        <taxon>Spermatophyta</taxon>
        <taxon>Magnoliopsida</taxon>
        <taxon>eudicotyledons</taxon>
        <taxon>Gunneridae</taxon>
        <taxon>Pentapetalae</taxon>
        <taxon>rosids</taxon>
        <taxon>fabids</taxon>
        <taxon>Malpighiales</taxon>
        <taxon>Salicaceae</taxon>
        <taxon>Saliceae</taxon>
        <taxon>Populus</taxon>
    </lineage>
</organism>
<evidence type="ECO:0000259" key="1">
    <source>
        <dbReference type="Pfam" id="PF14111"/>
    </source>
</evidence>
<protein>
    <recommendedName>
        <fullName evidence="1">DUF4283 domain-containing protein</fullName>
    </recommendedName>
</protein>
<dbReference type="InParanoid" id="A0A2K1YM93"/>
<feature type="domain" description="DUF4283" evidence="1">
    <location>
        <begin position="58"/>
        <end position="116"/>
    </location>
</feature>
<dbReference type="Pfam" id="PF14111">
    <property type="entry name" value="DUF4283"/>
    <property type="match status" value="1"/>
</dbReference>
<dbReference type="InterPro" id="IPR025558">
    <property type="entry name" value="DUF4283"/>
</dbReference>
<accession>A0A2K1YM93</accession>
<gene>
    <name evidence="2" type="ORF">POPTR_010G013800</name>
</gene>
<dbReference type="AlphaFoldDB" id="A0A2K1YM93"/>
<dbReference type="EMBL" id="CM009299">
    <property type="protein sequence ID" value="PNT14147.1"/>
    <property type="molecule type" value="Genomic_DNA"/>
</dbReference>
<dbReference type="PANTHER" id="PTHR31286:SF171">
    <property type="entry name" value="CCHC-TYPE DOMAIN-CONTAINING PROTEIN"/>
    <property type="match status" value="1"/>
</dbReference>
<dbReference type="InterPro" id="IPR040256">
    <property type="entry name" value="At4g02000-like"/>
</dbReference>
<dbReference type="PANTHER" id="PTHR31286">
    <property type="entry name" value="GLYCINE-RICH CELL WALL STRUCTURAL PROTEIN 1.8-LIKE"/>
    <property type="match status" value="1"/>
</dbReference>
<dbReference type="Proteomes" id="UP000006729">
    <property type="component" value="Chromosome 10"/>
</dbReference>